<dbReference type="Gene3D" id="6.10.340.10">
    <property type="match status" value="1"/>
</dbReference>
<protein>
    <submittedName>
        <fullName evidence="12">HAMP domain-containing protein</fullName>
    </submittedName>
</protein>
<dbReference type="PROSITE" id="PS50885">
    <property type="entry name" value="HAMP"/>
    <property type="match status" value="1"/>
</dbReference>
<evidence type="ECO:0000313" key="12">
    <source>
        <dbReference type="EMBL" id="HJB39760.1"/>
    </source>
</evidence>
<evidence type="ECO:0000256" key="9">
    <source>
        <dbReference type="SAM" id="Phobius"/>
    </source>
</evidence>
<dbReference type="InterPro" id="IPR004089">
    <property type="entry name" value="MCPsignal_dom"/>
</dbReference>
<feature type="domain" description="Methyl-accepting transducer" evidence="10">
    <location>
        <begin position="410"/>
        <end position="516"/>
    </location>
</feature>
<dbReference type="PANTHER" id="PTHR43531:SF11">
    <property type="entry name" value="METHYL-ACCEPTING CHEMOTAXIS PROTEIN 3"/>
    <property type="match status" value="1"/>
</dbReference>
<evidence type="ECO:0000313" key="13">
    <source>
        <dbReference type="Proteomes" id="UP000824209"/>
    </source>
</evidence>
<dbReference type="CDD" id="cd12914">
    <property type="entry name" value="PDC1_DGC_like"/>
    <property type="match status" value="1"/>
</dbReference>
<dbReference type="InterPro" id="IPR033479">
    <property type="entry name" value="dCache_1"/>
</dbReference>
<dbReference type="EMBL" id="DWYA01000048">
    <property type="protein sequence ID" value="HJB39760.1"/>
    <property type="molecule type" value="Genomic_DNA"/>
</dbReference>
<feature type="non-terminal residue" evidence="12">
    <location>
        <position position="516"/>
    </location>
</feature>
<keyword evidence="6 9" id="KW-0472">Membrane</keyword>
<dbReference type="InterPro" id="IPR003660">
    <property type="entry name" value="HAMP_dom"/>
</dbReference>
<dbReference type="AlphaFoldDB" id="A0A9D2M2M0"/>
<evidence type="ECO:0000259" key="10">
    <source>
        <dbReference type="PROSITE" id="PS50111"/>
    </source>
</evidence>
<reference evidence="12" key="2">
    <citation type="submission" date="2021-04" db="EMBL/GenBank/DDBJ databases">
        <authorList>
            <person name="Gilroy R."/>
        </authorList>
    </citation>
    <scope>NUCLEOTIDE SEQUENCE</scope>
    <source>
        <strain evidence="12">ChiBcec8-14828</strain>
    </source>
</reference>
<feature type="transmembrane region" description="Helical" evidence="9">
    <location>
        <begin position="278"/>
        <end position="303"/>
    </location>
</feature>
<dbReference type="CDD" id="cd06225">
    <property type="entry name" value="HAMP"/>
    <property type="match status" value="1"/>
</dbReference>
<comment type="caution">
    <text evidence="12">The sequence shown here is derived from an EMBL/GenBank/DDBJ whole genome shotgun (WGS) entry which is preliminary data.</text>
</comment>
<dbReference type="CDD" id="cd12912">
    <property type="entry name" value="PDC2_MCP_like"/>
    <property type="match status" value="1"/>
</dbReference>
<dbReference type="GO" id="GO:0004888">
    <property type="term" value="F:transmembrane signaling receptor activity"/>
    <property type="evidence" value="ECO:0007669"/>
    <property type="project" value="TreeGrafter"/>
</dbReference>
<keyword evidence="8" id="KW-0807">Transducer</keyword>
<evidence type="ECO:0000256" key="4">
    <source>
        <dbReference type="ARBA" id="ARBA00022692"/>
    </source>
</evidence>
<comment type="similarity">
    <text evidence="7">Belongs to the methyl-accepting chemotaxis (MCP) protein family.</text>
</comment>
<name>A0A9D2M2M0_9FIRM</name>
<dbReference type="InterPro" id="IPR029151">
    <property type="entry name" value="Sensor-like_sf"/>
</dbReference>
<evidence type="ECO:0000256" key="5">
    <source>
        <dbReference type="ARBA" id="ARBA00022989"/>
    </source>
</evidence>
<dbReference type="PANTHER" id="PTHR43531">
    <property type="entry name" value="PROTEIN ICFG"/>
    <property type="match status" value="1"/>
</dbReference>
<dbReference type="Pfam" id="PF00672">
    <property type="entry name" value="HAMP"/>
    <property type="match status" value="1"/>
</dbReference>
<dbReference type="Proteomes" id="UP000824209">
    <property type="component" value="Unassembled WGS sequence"/>
</dbReference>
<keyword evidence="3" id="KW-0145">Chemotaxis</keyword>
<keyword evidence="4 9" id="KW-0812">Transmembrane</keyword>
<dbReference type="SUPFAM" id="SSF58104">
    <property type="entry name" value="Methyl-accepting chemotaxis protein (MCP) signaling domain"/>
    <property type="match status" value="1"/>
</dbReference>
<dbReference type="PROSITE" id="PS50111">
    <property type="entry name" value="CHEMOTAXIS_TRANSDUC_2"/>
    <property type="match status" value="1"/>
</dbReference>
<dbReference type="InterPro" id="IPR051310">
    <property type="entry name" value="MCP_chemotaxis"/>
</dbReference>
<dbReference type="GO" id="GO:0005886">
    <property type="term" value="C:plasma membrane"/>
    <property type="evidence" value="ECO:0007669"/>
    <property type="project" value="UniProtKB-SubCell"/>
</dbReference>
<dbReference type="SUPFAM" id="SSF103190">
    <property type="entry name" value="Sensory domain-like"/>
    <property type="match status" value="1"/>
</dbReference>
<sequence length="516" mass="55148">MKSVRSKILAFSSALVAASMIVLGVFACVMILNSSQQVLNDNMRETAKVMASLVHTELQANVNLVSALGSNEQLTSDELTDAQKVDMVNEWAEYHDMLRGNIMGPDGIGLGDKIDYSDRAYFKAAMQGQSYISEPITSRIDGSIVYVIAVPLWEDGNVGGKVAGVVTLDPDSSFLVDIMKSLQISKNSGAYMIDQNGVTIADTVVDTINQQNIEEEAKTDSSLSALAQIHTKMRAGESGTANYTINGVQKIAAYAPIEGTNGWSVSVTAPTSDFMGSVYVAVGVTILLVVVALIISALIAAALAARIGTPIRICSDRLEKFAEGDFTSPIPDINTQDETGRLAQATKRMVQALSDAIGDTQTHLTYMAEGDFSHPFDNKELYIGDLSPVAESLEKIQNRLSNTLAQIDMAASQVSTGSEQVSSGSQALAQGATEQASSVEELASTINSISESINRTAENARQANEHNKDAGALVNESNQKMGEMLEAMDEIHQSSNEISKIIKSIEDIAFQTNILA</sequence>
<evidence type="ECO:0000256" key="1">
    <source>
        <dbReference type="ARBA" id="ARBA00004651"/>
    </source>
</evidence>
<evidence type="ECO:0000256" key="8">
    <source>
        <dbReference type="PROSITE-ProRule" id="PRU00284"/>
    </source>
</evidence>
<dbReference type="SMART" id="SM00304">
    <property type="entry name" value="HAMP"/>
    <property type="match status" value="2"/>
</dbReference>
<dbReference type="Pfam" id="PF00015">
    <property type="entry name" value="MCPsignal"/>
    <property type="match status" value="1"/>
</dbReference>
<accession>A0A9D2M2M0</accession>
<proteinExistence type="inferred from homology"/>
<dbReference type="Pfam" id="PF02743">
    <property type="entry name" value="dCache_1"/>
    <property type="match status" value="1"/>
</dbReference>
<dbReference type="Gene3D" id="1.10.287.950">
    <property type="entry name" value="Methyl-accepting chemotaxis protein"/>
    <property type="match status" value="1"/>
</dbReference>
<reference evidence="12" key="1">
    <citation type="journal article" date="2021" name="PeerJ">
        <title>Extensive microbial diversity within the chicken gut microbiome revealed by metagenomics and culture.</title>
        <authorList>
            <person name="Gilroy R."/>
            <person name="Ravi A."/>
            <person name="Getino M."/>
            <person name="Pursley I."/>
            <person name="Horton D.L."/>
            <person name="Alikhan N.F."/>
            <person name="Baker D."/>
            <person name="Gharbi K."/>
            <person name="Hall N."/>
            <person name="Watson M."/>
            <person name="Adriaenssens E.M."/>
            <person name="Foster-Nyarko E."/>
            <person name="Jarju S."/>
            <person name="Secka A."/>
            <person name="Antonio M."/>
            <person name="Oren A."/>
            <person name="Chaudhuri R.R."/>
            <person name="La Ragione R."/>
            <person name="Hildebrand F."/>
            <person name="Pallen M.J."/>
        </authorList>
    </citation>
    <scope>NUCLEOTIDE SEQUENCE</scope>
    <source>
        <strain evidence="12">ChiBcec8-14828</strain>
    </source>
</reference>
<dbReference type="PROSITE" id="PS51257">
    <property type="entry name" value="PROKAR_LIPOPROTEIN"/>
    <property type="match status" value="1"/>
</dbReference>
<evidence type="ECO:0000256" key="7">
    <source>
        <dbReference type="ARBA" id="ARBA00029447"/>
    </source>
</evidence>
<evidence type="ECO:0000256" key="2">
    <source>
        <dbReference type="ARBA" id="ARBA00022475"/>
    </source>
</evidence>
<dbReference type="GO" id="GO:0006935">
    <property type="term" value="P:chemotaxis"/>
    <property type="evidence" value="ECO:0007669"/>
    <property type="project" value="UniProtKB-KW"/>
</dbReference>
<organism evidence="12 13">
    <name type="scientific">Candidatus Ruthenibacterium avium</name>
    <dbReference type="NCBI Taxonomy" id="2838751"/>
    <lineage>
        <taxon>Bacteria</taxon>
        <taxon>Bacillati</taxon>
        <taxon>Bacillota</taxon>
        <taxon>Clostridia</taxon>
        <taxon>Eubacteriales</taxon>
        <taxon>Oscillospiraceae</taxon>
        <taxon>Ruthenibacterium</taxon>
    </lineage>
</organism>
<feature type="domain" description="HAMP" evidence="11">
    <location>
        <begin position="305"/>
        <end position="358"/>
    </location>
</feature>
<dbReference type="GO" id="GO:0007165">
    <property type="term" value="P:signal transduction"/>
    <property type="evidence" value="ECO:0007669"/>
    <property type="project" value="UniProtKB-KW"/>
</dbReference>
<keyword evidence="5 9" id="KW-1133">Transmembrane helix</keyword>
<comment type="subcellular location">
    <subcellularLocation>
        <location evidence="1">Cell membrane</location>
        <topology evidence="1">Multi-pass membrane protein</topology>
    </subcellularLocation>
</comment>
<evidence type="ECO:0000256" key="6">
    <source>
        <dbReference type="ARBA" id="ARBA00023136"/>
    </source>
</evidence>
<gene>
    <name evidence="12" type="ORF">H9943_05115</name>
</gene>
<dbReference type="Gene3D" id="3.30.450.20">
    <property type="entry name" value="PAS domain"/>
    <property type="match status" value="1"/>
</dbReference>
<evidence type="ECO:0000256" key="3">
    <source>
        <dbReference type="ARBA" id="ARBA00022500"/>
    </source>
</evidence>
<evidence type="ECO:0000259" key="11">
    <source>
        <dbReference type="PROSITE" id="PS50885"/>
    </source>
</evidence>
<keyword evidence="2" id="KW-1003">Cell membrane</keyword>